<dbReference type="SUPFAM" id="SSF46767">
    <property type="entry name" value="Methylated DNA-protein cysteine methyltransferase, C-terminal domain"/>
    <property type="match status" value="1"/>
</dbReference>
<dbReference type="Gene3D" id="1.10.10.10">
    <property type="entry name" value="Winged helix-like DNA-binding domain superfamily/Winged helix DNA-binding domain"/>
    <property type="match status" value="1"/>
</dbReference>
<evidence type="ECO:0000256" key="1">
    <source>
        <dbReference type="ARBA" id="ARBA00001286"/>
    </source>
</evidence>
<proteinExistence type="predicted"/>
<dbReference type="PANTHER" id="PTHR10815">
    <property type="entry name" value="METHYLATED-DNA--PROTEIN-CYSTEINE METHYLTRANSFERASE"/>
    <property type="match status" value="1"/>
</dbReference>
<comment type="catalytic activity">
    <reaction evidence="1">
        <text>a 4-O-methyl-thymidine in DNA + L-cysteinyl-[protein] = a thymidine in DNA + S-methyl-L-cysteinyl-[protein]</text>
        <dbReference type="Rhea" id="RHEA:53428"/>
        <dbReference type="Rhea" id="RHEA-COMP:10131"/>
        <dbReference type="Rhea" id="RHEA-COMP:10132"/>
        <dbReference type="Rhea" id="RHEA-COMP:13555"/>
        <dbReference type="Rhea" id="RHEA-COMP:13556"/>
        <dbReference type="ChEBI" id="CHEBI:29950"/>
        <dbReference type="ChEBI" id="CHEBI:82612"/>
        <dbReference type="ChEBI" id="CHEBI:137386"/>
        <dbReference type="ChEBI" id="CHEBI:137387"/>
        <dbReference type="EC" id="2.1.1.63"/>
    </reaction>
</comment>
<gene>
    <name evidence="9" type="ORF">ACFPQ4_12250</name>
</gene>
<comment type="caution">
    <text evidence="9">The sequence shown here is derived from an EMBL/GenBank/DDBJ whole genome shotgun (WGS) entry which is preliminary data.</text>
</comment>
<dbReference type="PROSITE" id="PS00374">
    <property type="entry name" value="MGMT"/>
    <property type="match status" value="1"/>
</dbReference>
<dbReference type="Gene3D" id="3.30.160.70">
    <property type="entry name" value="Methylated DNA-protein cysteine methyltransferase domain"/>
    <property type="match status" value="1"/>
</dbReference>
<feature type="domain" description="Methylguanine DNA methyltransferase ribonuclease-like" evidence="8">
    <location>
        <begin position="23"/>
        <end position="92"/>
    </location>
</feature>
<evidence type="ECO:0000259" key="8">
    <source>
        <dbReference type="Pfam" id="PF02870"/>
    </source>
</evidence>
<dbReference type="GO" id="GO:0003908">
    <property type="term" value="F:methylated-DNA-[protein]-cysteine S-methyltransferase activity"/>
    <property type="evidence" value="ECO:0007669"/>
    <property type="project" value="UniProtKB-EC"/>
</dbReference>
<evidence type="ECO:0000256" key="4">
    <source>
        <dbReference type="ARBA" id="ARBA00022763"/>
    </source>
</evidence>
<dbReference type="InterPro" id="IPR036217">
    <property type="entry name" value="MethylDNA_cys_MeTrfase_DNAb"/>
</dbReference>
<evidence type="ECO:0000256" key="5">
    <source>
        <dbReference type="ARBA" id="ARBA00023204"/>
    </source>
</evidence>
<evidence type="ECO:0000259" key="7">
    <source>
        <dbReference type="Pfam" id="PF01035"/>
    </source>
</evidence>
<dbReference type="InterPro" id="IPR008332">
    <property type="entry name" value="MethylG_MeTrfase_N"/>
</dbReference>
<comment type="catalytic activity">
    <reaction evidence="6">
        <text>a 6-O-methyl-2'-deoxyguanosine in DNA + L-cysteinyl-[protein] = S-methyl-L-cysteinyl-[protein] + a 2'-deoxyguanosine in DNA</text>
        <dbReference type="Rhea" id="RHEA:24000"/>
        <dbReference type="Rhea" id="RHEA-COMP:10131"/>
        <dbReference type="Rhea" id="RHEA-COMP:10132"/>
        <dbReference type="Rhea" id="RHEA-COMP:11367"/>
        <dbReference type="Rhea" id="RHEA-COMP:11368"/>
        <dbReference type="ChEBI" id="CHEBI:29950"/>
        <dbReference type="ChEBI" id="CHEBI:82612"/>
        <dbReference type="ChEBI" id="CHEBI:85445"/>
        <dbReference type="ChEBI" id="CHEBI:85448"/>
        <dbReference type="EC" id="2.1.1.63"/>
    </reaction>
</comment>
<dbReference type="Pfam" id="PF02870">
    <property type="entry name" value="Methyltransf_1N"/>
    <property type="match status" value="1"/>
</dbReference>
<keyword evidence="4" id="KW-0227">DNA damage</keyword>
<dbReference type="PANTHER" id="PTHR10815:SF12">
    <property type="entry name" value="METHYLATED-DNA--PROTEIN-CYSTEINE METHYLTRANSFERASE, INDUCIBLE"/>
    <property type="match status" value="1"/>
</dbReference>
<dbReference type="EMBL" id="JBHSNC010000038">
    <property type="protein sequence ID" value="MFC5530199.1"/>
    <property type="molecule type" value="Genomic_DNA"/>
</dbReference>
<dbReference type="RefSeq" id="WP_378112139.1">
    <property type="nucleotide sequence ID" value="NZ_JBHSNC010000038.1"/>
</dbReference>
<dbReference type="InterPro" id="IPR014048">
    <property type="entry name" value="MethylDNA_cys_MeTrfase_DNA-bd"/>
</dbReference>
<protein>
    <submittedName>
        <fullName evidence="9">Methylated-DNA--[protein]-cysteine S-methyltransferase</fullName>
        <ecNumber evidence="9">2.1.1.63</ecNumber>
    </submittedName>
</protein>
<keyword evidence="2 9" id="KW-0489">Methyltransferase</keyword>
<name>A0ABW0R4N3_9BACL</name>
<evidence type="ECO:0000313" key="9">
    <source>
        <dbReference type="EMBL" id="MFC5530199.1"/>
    </source>
</evidence>
<dbReference type="InterPro" id="IPR001497">
    <property type="entry name" value="MethylDNA_cys_MeTrfase_AS"/>
</dbReference>
<keyword evidence="3 9" id="KW-0808">Transferase</keyword>
<dbReference type="InterPro" id="IPR036388">
    <property type="entry name" value="WH-like_DNA-bd_sf"/>
</dbReference>
<reference evidence="10" key="1">
    <citation type="journal article" date="2019" name="Int. J. Syst. Evol. Microbiol.">
        <title>The Global Catalogue of Microorganisms (GCM) 10K type strain sequencing project: providing services to taxonomists for standard genome sequencing and annotation.</title>
        <authorList>
            <consortium name="The Broad Institute Genomics Platform"/>
            <consortium name="The Broad Institute Genome Sequencing Center for Infectious Disease"/>
            <person name="Wu L."/>
            <person name="Ma J."/>
        </authorList>
    </citation>
    <scope>NUCLEOTIDE SEQUENCE [LARGE SCALE GENOMIC DNA]</scope>
    <source>
        <strain evidence="10">CGMCC 1.18578</strain>
    </source>
</reference>
<feature type="domain" description="Methylated-DNA-[protein]-cysteine S-methyltransferase DNA binding" evidence="7">
    <location>
        <begin position="96"/>
        <end position="175"/>
    </location>
</feature>
<dbReference type="Proteomes" id="UP001596108">
    <property type="component" value="Unassembled WGS sequence"/>
</dbReference>
<evidence type="ECO:0000256" key="3">
    <source>
        <dbReference type="ARBA" id="ARBA00022679"/>
    </source>
</evidence>
<evidence type="ECO:0000256" key="6">
    <source>
        <dbReference type="ARBA" id="ARBA00049348"/>
    </source>
</evidence>
<dbReference type="EC" id="2.1.1.63" evidence="9"/>
<keyword evidence="5" id="KW-0234">DNA repair</keyword>
<evidence type="ECO:0000256" key="2">
    <source>
        <dbReference type="ARBA" id="ARBA00022603"/>
    </source>
</evidence>
<evidence type="ECO:0000313" key="10">
    <source>
        <dbReference type="Proteomes" id="UP001596108"/>
    </source>
</evidence>
<dbReference type="Pfam" id="PF01035">
    <property type="entry name" value="DNA_binding_1"/>
    <property type="match status" value="1"/>
</dbReference>
<sequence>MSQTQPSPQTVNVYWTELRYAEWHLVVAATEEGLCYVGSQGGSQPEFTAWAQARFGDRCVLSHDEGKLASYVSQLTEYLQGVRKTFDVPTDLRGTEFQQSVWSAMNEIAYGQTATYSQIAERIGKPEAVRAVGTAIGRNPALIALPCHRIVGKNGTLTGYRGGLKMKERLLGLESRR</sequence>
<dbReference type="GO" id="GO:0032259">
    <property type="term" value="P:methylation"/>
    <property type="evidence" value="ECO:0007669"/>
    <property type="project" value="UniProtKB-KW"/>
</dbReference>
<keyword evidence="10" id="KW-1185">Reference proteome</keyword>
<dbReference type="SUPFAM" id="SSF53155">
    <property type="entry name" value="Methylated DNA-protein cysteine methyltransferase domain"/>
    <property type="match status" value="1"/>
</dbReference>
<accession>A0ABW0R4N3</accession>
<dbReference type="CDD" id="cd06445">
    <property type="entry name" value="ATase"/>
    <property type="match status" value="1"/>
</dbReference>
<dbReference type="NCBIfam" id="TIGR00589">
    <property type="entry name" value="ogt"/>
    <property type="match status" value="1"/>
</dbReference>
<dbReference type="InterPro" id="IPR036631">
    <property type="entry name" value="MGMT_N_sf"/>
</dbReference>
<organism evidence="9 10">
    <name type="scientific">Cohnella yongneupensis</name>
    <dbReference type="NCBI Taxonomy" id="425006"/>
    <lineage>
        <taxon>Bacteria</taxon>
        <taxon>Bacillati</taxon>
        <taxon>Bacillota</taxon>
        <taxon>Bacilli</taxon>
        <taxon>Bacillales</taxon>
        <taxon>Paenibacillaceae</taxon>
        <taxon>Cohnella</taxon>
    </lineage>
</organism>